<evidence type="ECO:0000313" key="1">
    <source>
        <dbReference type="EMBL" id="KAI6781455.1"/>
    </source>
</evidence>
<comment type="caution">
    <text evidence="1">The sequence shown here is derived from an EMBL/GenBank/DDBJ whole genome shotgun (WGS) entry which is preliminary data.</text>
</comment>
<accession>A0A9P9Y1M7</accession>
<reference evidence="1" key="2">
    <citation type="submission" date="2022-07" db="EMBL/GenBank/DDBJ databases">
        <authorList>
            <person name="Goncalves M.F.M."/>
            <person name="Hilario S."/>
            <person name="Van De Peer Y."/>
            <person name="Esteves A.C."/>
            <person name="Alves A."/>
        </authorList>
    </citation>
    <scope>NUCLEOTIDE SEQUENCE</scope>
    <source>
        <strain evidence="1">MUM 19.33</strain>
    </source>
</reference>
<name>A0A9P9Y1M7_9HYPO</name>
<dbReference type="AlphaFoldDB" id="A0A9P9Y1M7"/>
<protein>
    <submittedName>
        <fullName evidence="1">Uncharacterized protein</fullName>
    </submittedName>
</protein>
<dbReference type="GeneID" id="75827936"/>
<sequence>MGKSFAEYSQEAFEKKTIRNFMHNNMTLNIVDHPSTRWHANETLLPVPVIEYWRDEPIPYGSPPATLVLTISKRSAQPYDKPTSEILRGDLTITGKKHLLCPWGAYKFRLNNVYFIEKAVDSSWTIHAGVYERGEKMGEVEMLPIEVWDVEQPVQQRIDFKRQ</sequence>
<dbReference type="EMBL" id="JAGIXG020000021">
    <property type="protein sequence ID" value="KAI6781455.1"/>
    <property type="molecule type" value="Genomic_DNA"/>
</dbReference>
<dbReference type="RefSeq" id="XP_051362311.1">
    <property type="nucleotide sequence ID" value="XM_051506293.1"/>
</dbReference>
<proteinExistence type="predicted"/>
<gene>
    <name evidence="1" type="ORF">J7T54_001417</name>
</gene>
<keyword evidence="2" id="KW-1185">Reference proteome</keyword>
<organism evidence="1 2">
    <name type="scientific">Emericellopsis cladophorae</name>
    <dbReference type="NCBI Taxonomy" id="2686198"/>
    <lineage>
        <taxon>Eukaryota</taxon>
        <taxon>Fungi</taxon>
        <taxon>Dikarya</taxon>
        <taxon>Ascomycota</taxon>
        <taxon>Pezizomycotina</taxon>
        <taxon>Sordariomycetes</taxon>
        <taxon>Hypocreomycetidae</taxon>
        <taxon>Hypocreales</taxon>
        <taxon>Bionectriaceae</taxon>
        <taxon>Emericellopsis</taxon>
    </lineage>
</organism>
<evidence type="ECO:0000313" key="2">
    <source>
        <dbReference type="Proteomes" id="UP001055219"/>
    </source>
</evidence>
<dbReference type="Proteomes" id="UP001055219">
    <property type="component" value="Unassembled WGS sequence"/>
</dbReference>
<reference evidence="1" key="1">
    <citation type="journal article" date="2021" name="J Fungi (Basel)">
        <title>Genomic and Metabolomic Analyses of the Marine Fungus Emericellopsis cladophorae: Insights into Saltwater Adaptability Mechanisms and Its Biosynthetic Potential.</title>
        <authorList>
            <person name="Goncalves M.F.M."/>
            <person name="Hilario S."/>
            <person name="Van de Peer Y."/>
            <person name="Esteves A.C."/>
            <person name="Alves A."/>
        </authorList>
    </citation>
    <scope>NUCLEOTIDE SEQUENCE</scope>
    <source>
        <strain evidence="1">MUM 19.33</strain>
    </source>
</reference>